<evidence type="ECO:0000259" key="4">
    <source>
        <dbReference type="PROSITE" id="PS01124"/>
    </source>
</evidence>
<keyword evidence="3" id="KW-0804">Transcription</keyword>
<evidence type="ECO:0000313" key="5">
    <source>
        <dbReference type="EMBL" id="QEH96980.1"/>
    </source>
</evidence>
<gene>
    <name evidence="5" type="ORF">FXF46_12510</name>
</gene>
<dbReference type="PROSITE" id="PS00041">
    <property type="entry name" value="HTH_ARAC_FAMILY_1"/>
    <property type="match status" value="1"/>
</dbReference>
<dbReference type="GO" id="GO:0003700">
    <property type="term" value="F:DNA-binding transcription factor activity"/>
    <property type="evidence" value="ECO:0007669"/>
    <property type="project" value="InterPro"/>
</dbReference>
<reference evidence="5 6" key="1">
    <citation type="submission" date="2019-08" db="EMBL/GenBank/DDBJ databases">
        <title>Gluconobacter frateurii HD924 genome.</title>
        <authorList>
            <person name="Liu Y."/>
            <person name="Zhang P."/>
        </authorList>
    </citation>
    <scope>NUCLEOTIDE SEQUENCE [LARGE SCALE GENOMIC DNA]</scope>
    <source>
        <strain evidence="5 6">HD924</strain>
    </source>
</reference>
<protein>
    <submittedName>
        <fullName evidence="5">AraC family transcriptional regulator</fullName>
    </submittedName>
</protein>
<dbReference type="InterPro" id="IPR037923">
    <property type="entry name" value="HTH-like"/>
</dbReference>
<feature type="domain" description="HTH araC/xylS-type" evidence="4">
    <location>
        <begin position="194"/>
        <end position="292"/>
    </location>
</feature>
<dbReference type="PANTHER" id="PTHR43280">
    <property type="entry name" value="ARAC-FAMILY TRANSCRIPTIONAL REGULATOR"/>
    <property type="match status" value="1"/>
</dbReference>
<dbReference type="AlphaFoldDB" id="A0AAP9JIH3"/>
<dbReference type="CDD" id="cd06976">
    <property type="entry name" value="cupin_MtlR-like_N"/>
    <property type="match status" value="1"/>
</dbReference>
<dbReference type="SUPFAM" id="SSF51215">
    <property type="entry name" value="Regulatory protein AraC"/>
    <property type="match status" value="1"/>
</dbReference>
<keyword evidence="2" id="KW-0238">DNA-binding</keyword>
<dbReference type="SUPFAM" id="SSF46689">
    <property type="entry name" value="Homeodomain-like"/>
    <property type="match status" value="2"/>
</dbReference>
<dbReference type="Pfam" id="PF12833">
    <property type="entry name" value="HTH_18"/>
    <property type="match status" value="1"/>
</dbReference>
<dbReference type="GO" id="GO:0043565">
    <property type="term" value="F:sequence-specific DNA binding"/>
    <property type="evidence" value="ECO:0007669"/>
    <property type="project" value="InterPro"/>
</dbReference>
<dbReference type="PANTHER" id="PTHR43280:SF27">
    <property type="entry name" value="TRANSCRIPTIONAL REGULATOR MTLR"/>
    <property type="match status" value="1"/>
</dbReference>
<dbReference type="EMBL" id="CP043043">
    <property type="protein sequence ID" value="QEH96980.1"/>
    <property type="molecule type" value="Genomic_DNA"/>
</dbReference>
<dbReference type="RefSeq" id="WP_048844146.1">
    <property type="nucleotide sequence ID" value="NZ_CP043043.1"/>
</dbReference>
<name>A0AAP9JIH3_GLUTH</name>
<dbReference type="Proteomes" id="UP000323560">
    <property type="component" value="Chromosome"/>
</dbReference>
<dbReference type="InterPro" id="IPR018060">
    <property type="entry name" value="HTH_AraC"/>
</dbReference>
<dbReference type="InterPro" id="IPR003313">
    <property type="entry name" value="AraC-bd"/>
</dbReference>
<dbReference type="KEGG" id="gti:FXF46_12510"/>
<dbReference type="Pfam" id="PF02311">
    <property type="entry name" value="AraC_binding"/>
    <property type="match status" value="1"/>
</dbReference>
<dbReference type="PROSITE" id="PS01124">
    <property type="entry name" value="HTH_ARAC_FAMILY_2"/>
    <property type="match status" value="1"/>
</dbReference>
<dbReference type="InterPro" id="IPR009057">
    <property type="entry name" value="Homeodomain-like_sf"/>
</dbReference>
<evidence type="ECO:0000313" key="6">
    <source>
        <dbReference type="Proteomes" id="UP000323560"/>
    </source>
</evidence>
<dbReference type="SMART" id="SM00342">
    <property type="entry name" value="HTH_ARAC"/>
    <property type="match status" value="1"/>
</dbReference>
<accession>A0AAP9JIH3</accession>
<dbReference type="Gene3D" id="2.60.120.10">
    <property type="entry name" value="Jelly Rolls"/>
    <property type="match status" value="1"/>
</dbReference>
<evidence type="ECO:0000256" key="2">
    <source>
        <dbReference type="ARBA" id="ARBA00023125"/>
    </source>
</evidence>
<evidence type="ECO:0000256" key="3">
    <source>
        <dbReference type="ARBA" id="ARBA00023163"/>
    </source>
</evidence>
<sequence>MPRRKPSRISQSEPVYEVITAAPAHSFALNRHDYPADCAKWNYHPEYELHLITAGNGRYVIGDYVGTFHARSLFLIGPDLPHNWFSNVDQDETVSGRDLVVQIKPAWLQSLVQLCPEFEEITRLLDDAANGIEFHGPSLDILCHQMEDLEIADPAERVAKFISLLVNLAKAPRHVLCRSWNFQSSKTSGSRVINQIMQLLLSTDLRTVKQAEIARHVKMSPSAFSRLFQQATGDTFTNFVRRLRINRACNLLMTTDDPISSVSTDAGFSNLSNFNRAFLDEKGVTPRKYRLATKNTNK</sequence>
<dbReference type="Gene3D" id="1.10.10.60">
    <property type="entry name" value="Homeodomain-like"/>
    <property type="match status" value="2"/>
</dbReference>
<evidence type="ECO:0000256" key="1">
    <source>
        <dbReference type="ARBA" id="ARBA00023015"/>
    </source>
</evidence>
<organism evidence="5 6">
    <name type="scientific">Gluconobacter thailandicus</name>
    <dbReference type="NCBI Taxonomy" id="257438"/>
    <lineage>
        <taxon>Bacteria</taxon>
        <taxon>Pseudomonadati</taxon>
        <taxon>Pseudomonadota</taxon>
        <taxon>Alphaproteobacteria</taxon>
        <taxon>Acetobacterales</taxon>
        <taxon>Acetobacteraceae</taxon>
        <taxon>Gluconobacter</taxon>
    </lineage>
</organism>
<dbReference type="InterPro" id="IPR018062">
    <property type="entry name" value="HTH_AraC-typ_CS"/>
</dbReference>
<proteinExistence type="predicted"/>
<dbReference type="InterPro" id="IPR014710">
    <property type="entry name" value="RmlC-like_jellyroll"/>
</dbReference>
<keyword evidence="1" id="KW-0805">Transcription regulation</keyword>